<keyword evidence="2" id="KW-1185">Reference proteome</keyword>
<dbReference type="AlphaFoldDB" id="A0A5C3L795"/>
<proteinExistence type="predicted"/>
<dbReference type="Gene3D" id="3.80.10.10">
    <property type="entry name" value="Ribonuclease Inhibitor"/>
    <property type="match status" value="1"/>
</dbReference>
<accession>A0A5C3L795</accession>
<gene>
    <name evidence="1" type="ORF">FA15DRAFT_753342</name>
</gene>
<evidence type="ECO:0008006" key="3">
    <source>
        <dbReference type="Google" id="ProtNLM"/>
    </source>
</evidence>
<evidence type="ECO:0000313" key="2">
    <source>
        <dbReference type="Proteomes" id="UP000307440"/>
    </source>
</evidence>
<organism evidence="1 2">
    <name type="scientific">Coprinopsis marcescibilis</name>
    <name type="common">Agaric fungus</name>
    <name type="synonym">Psathyrella marcescibilis</name>
    <dbReference type="NCBI Taxonomy" id="230819"/>
    <lineage>
        <taxon>Eukaryota</taxon>
        <taxon>Fungi</taxon>
        <taxon>Dikarya</taxon>
        <taxon>Basidiomycota</taxon>
        <taxon>Agaricomycotina</taxon>
        <taxon>Agaricomycetes</taxon>
        <taxon>Agaricomycetidae</taxon>
        <taxon>Agaricales</taxon>
        <taxon>Agaricineae</taxon>
        <taxon>Psathyrellaceae</taxon>
        <taxon>Coprinopsis</taxon>
    </lineage>
</organism>
<dbReference type="Proteomes" id="UP000307440">
    <property type="component" value="Unassembled WGS sequence"/>
</dbReference>
<dbReference type="OrthoDB" id="2745898at2759"/>
<sequence>MLELPTELVQQILGNLAHDKPTLMSTSLASPTFRDICQQMLFKEIKFTSAVFCDQILPGAKLLPILKGSPRIVSYIQSVSISDGHIIRQNYRPVAASRLANDSDFAGVLNLLSLQGRVKDISLSNLRWSKLPSTTRKAISVLCRSRSIQTASIESSPFQLTGLFGQSLKNLKISLSVSESCSPLAGSPLEKASPPSQLQSLYISLCNFRGQPKLTKVVDFLLNPAAMIELHGLRDLYINRGSMTGEGSDTYHPDAVKRLLSACGSSLETFTFEAEGNPIQQVALDLSPLTNLRKICIGWSDTGIMRGFTQIIEAVPLETPLEIVHMYHAAMKPCDPVDHIAESWTNLDKACARLHEHGHLAKVLFNSSMHYATTLVTEDARDAIANALPRLRRLEILDIDISVEADLD</sequence>
<dbReference type="SUPFAM" id="SSF52047">
    <property type="entry name" value="RNI-like"/>
    <property type="match status" value="1"/>
</dbReference>
<name>A0A5C3L795_COPMA</name>
<dbReference type="InterPro" id="IPR032675">
    <property type="entry name" value="LRR_dom_sf"/>
</dbReference>
<evidence type="ECO:0000313" key="1">
    <source>
        <dbReference type="EMBL" id="TFK28657.1"/>
    </source>
</evidence>
<dbReference type="EMBL" id="ML210154">
    <property type="protein sequence ID" value="TFK28657.1"/>
    <property type="molecule type" value="Genomic_DNA"/>
</dbReference>
<protein>
    <recommendedName>
        <fullName evidence="3">F-box domain-containing protein</fullName>
    </recommendedName>
</protein>
<reference evidence="1 2" key="1">
    <citation type="journal article" date="2019" name="Nat. Ecol. Evol.">
        <title>Megaphylogeny resolves global patterns of mushroom evolution.</title>
        <authorList>
            <person name="Varga T."/>
            <person name="Krizsan K."/>
            <person name="Foldi C."/>
            <person name="Dima B."/>
            <person name="Sanchez-Garcia M."/>
            <person name="Sanchez-Ramirez S."/>
            <person name="Szollosi G.J."/>
            <person name="Szarkandi J.G."/>
            <person name="Papp V."/>
            <person name="Albert L."/>
            <person name="Andreopoulos W."/>
            <person name="Angelini C."/>
            <person name="Antonin V."/>
            <person name="Barry K.W."/>
            <person name="Bougher N.L."/>
            <person name="Buchanan P."/>
            <person name="Buyck B."/>
            <person name="Bense V."/>
            <person name="Catcheside P."/>
            <person name="Chovatia M."/>
            <person name="Cooper J."/>
            <person name="Damon W."/>
            <person name="Desjardin D."/>
            <person name="Finy P."/>
            <person name="Geml J."/>
            <person name="Haridas S."/>
            <person name="Hughes K."/>
            <person name="Justo A."/>
            <person name="Karasinski D."/>
            <person name="Kautmanova I."/>
            <person name="Kiss B."/>
            <person name="Kocsube S."/>
            <person name="Kotiranta H."/>
            <person name="LaButti K.M."/>
            <person name="Lechner B.E."/>
            <person name="Liimatainen K."/>
            <person name="Lipzen A."/>
            <person name="Lukacs Z."/>
            <person name="Mihaltcheva S."/>
            <person name="Morgado L.N."/>
            <person name="Niskanen T."/>
            <person name="Noordeloos M.E."/>
            <person name="Ohm R.A."/>
            <person name="Ortiz-Santana B."/>
            <person name="Ovrebo C."/>
            <person name="Racz N."/>
            <person name="Riley R."/>
            <person name="Savchenko A."/>
            <person name="Shiryaev A."/>
            <person name="Soop K."/>
            <person name="Spirin V."/>
            <person name="Szebenyi C."/>
            <person name="Tomsovsky M."/>
            <person name="Tulloss R.E."/>
            <person name="Uehling J."/>
            <person name="Grigoriev I.V."/>
            <person name="Vagvolgyi C."/>
            <person name="Papp T."/>
            <person name="Martin F.M."/>
            <person name="Miettinen O."/>
            <person name="Hibbett D.S."/>
            <person name="Nagy L.G."/>
        </authorList>
    </citation>
    <scope>NUCLEOTIDE SEQUENCE [LARGE SCALE GENOMIC DNA]</scope>
    <source>
        <strain evidence="1 2">CBS 121175</strain>
    </source>
</reference>